<feature type="domain" description="Histidine kinase" evidence="15">
    <location>
        <begin position="390"/>
        <end position="607"/>
    </location>
</feature>
<keyword evidence="6" id="KW-0808">Transferase</keyword>
<evidence type="ECO:0000313" key="20">
    <source>
        <dbReference type="Proteomes" id="UP000295632"/>
    </source>
</evidence>
<protein>
    <recommendedName>
        <fullName evidence="3">histidine kinase</fullName>
        <ecNumber evidence="3">2.7.13.3</ecNumber>
    </recommendedName>
</protein>
<dbReference type="PROSITE" id="PS50112">
    <property type="entry name" value="PAS"/>
    <property type="match status" value="1"/>
</dbReference>
<evidence type="ECO:0000256" key="14">
    <source>
        <dbReference type="SAM" id="Phobius"/>
    </source>
</evidence>
<evidence type="ECO:0000256" key="1">
    <source>
        <dbReference type="ARBA" id="ARBA00000085"/>
    </source>
</evidence>
<dbReference type="SMART" id="SM00388">
    <property type="entry name" value="HisKA"/>
    <property type="match status" value="1"/>
</dbReference>
<dbReference type="InterPro" id="IPR049814">
    <property type="entry name" value="Resp_reg_WalK"/>
</dbReference>
<keyword evidence="13 14" id="KW-0472">Membrane</keyword>
<dbReference type="OrthoDB" id="9813151at2"/>
<dbReference type="InterPro" id="IPR000700">
    <property type="entry name" value="PAS-assoc_C"/>
</dbReference>
<dbReference type="Gene3D" id="3.30.565.10">
    <property type="entry name" value="Histidine kinase-like ATPase, C-terminal domain"/>
    <property type="match status" value="1"/>
</dbReference>
<dbReference type="GO" id="GO:0006355">
    <property type="term" value="P:regulation of DNA-templated transcription"/>
    <property type="evidence" value="ECO:0007669"/>
    <property type="project" value="InterPro"/>
</dbReference>
<dbReference type="Pfam" id="PF02518">
    <property type="entry name" value="HATPase_c"/>
    <property type="match status" value="1"/>
</dbReference>
<evidence type="ECO:0000313" key="19">
    <source>
        <dbReference type="EMBL" id="TDQ38370.1"/>
    </source>
</evidence>
<dbReference type="SUPFAM" id="SSF47384">
    <property type="entry name" value="Homodimeric domain of signal transducing histidine kinase"/>
    <property type="match status" value="1"/>
</dbReference>
<keyword evidence="8" id="KW-0547">Nucleotide-binding</keyword>
<dbReference type="GO" id="GO:0000155">
    <property type="term" value="F:phosphorelay sensor kinase activity"/>
    <property type="evidence" value="ECO:0007669"/>
    <property type="project" value="InterPro"/>
</dbReference>
<keyword evidence="7 14" id="KW-0812">Transmembrane</keyword>
<dbReference type="FunFam" id="1.10.287.130:FF:000001">
    <property type="entry name" value="Two-component sensor histidine kinase"/>
    <property type="match status" value="1"/>
</dbReference>
<dbReference type="PROSITE" id="PS50113">
    <property type="entry name" value="PAC"/>
    <property type="match status" value="1"/>
</dbReference>
<evidence type="ECO:0000256" key="11">
    <source>
        <dbReference type="ARBA" id="ARBA00022989"/>
    </source>
</evidence>
<dbReference type="FunFam" id="3.30.565.10:FF:000006">
    <property type="entry name" value="Sensor histidine kinase WalK"/>
    <property type="match status" value="1"/>
</dbReference>
<dbReference type="InterPro" id="IPR000014">
    <property type="entry name" value="PAS"/>
</dbReference>
<dbReference type="SUPFAM" id="SSF55874">
    <property type="entry name" value="ATPase domain of HSP90 chaperone/DNA topoisomerase II/histidine kinase"/>
    <property type="match status" value="1"/>
</dbReference>
<dbReference type="PROSITE" id="PS50109">
    <property type="entry name" value="HIS_KIN"/>
    <property type="match status" value="1"/>
</dbReference>
<dbReference type="CDD" id="cd00075">
    <property type="entry name" value="HATPase"/>
    <property type="match status" value="1"/>
</dbReference>
<dbReference type="InterPro" id="IPR004358">
    <property type="entry name" value="Sig_transdc_His_kin-like_C"/>
</dbReference>
<dbReference type="PROSITE" id="PS50885">
    <property type="entry name" value="HAMP"/>
    <property type="match status" value="1"/>
</dbReference>
<evidence type="ECO:0000256" key="2">
    <source>
        <dbReference type="ARBA" id="ARBA00004651"/>
    </source>
</evidence>
<gene>
    <name evidence="19" type="ORF">EV213_110117</name>
</gene>
<feature type="domain" description="HAMP" evidence="18">
    <location>
        <begin position="207"/>
        <end position="259"/>
    </location>
</feature>
<evidence type="ECO:0000259" key="17">
    <source>
        <dbReference type="PROSITE" id="PS50113"/>
    </source>
</evidence>
<organism evidence="19 20">
    <name type="scientific">Aureibacillus halotolerans</name>
    <dbReference type="NCBI Taxonomy" id="1508390"/>
    <lineage>
        <taxon>Bacteria</taxon>
        <taxon>Bacillati</taxon>
        <taxon>Bacillota</taxon>
        <taxon>Bacilli</taxon>
        <taxon>Bacillales</taxon>
        <taxon>Bacillaceae</taxon>
        <taxon>Aureibacillus</taxon>
    </lineage>
</organism>
<dbReference type="AlphaFoldDB" id="A0A4R6TWW6"/>
<evidence type="ECO:0000256" key="13">
    <source>
        <dbReference type="ARBA" id="ARBA00023136"/>
    </source>
</evidence>
<evidence type="ECO:0000256" key="7">
    <source>
        <dbReference type="ARBA" id="ARBA00022692"/>
    </source>
</evidence>
<dbReference type="CDD" id="cd00082">
    <property type="entry name" value="HisKA"/>
    <property type="match status" value="1"/>
</dbReference>
<comment type="subcellular location">
    <subcellularLocation>
        <location evidence="2">Cell membrane</location>
        <topology evidence="2">Multi-pass membrane protein</topology>
    </subcellularLocation>
</comment>
<evidence type="ECO:0000256" key="8">
    <source>
        <dbReference type="ARBA" id="ARBA00022741"/>
    </source>
</evidence>
<feature type="transmembrane region" description="Helical" evidence="14">
    <location>
        <begin position="12"/>
        <end position="37"/>
    </location>
</feature>
<keyword evidence="4" id="KW-1003">Cell membrane</keyword>
<dbReference type="InterPro" id="IPR057640">
    <property type="entry name" value="Cache_WalK"/>
</dbReference>
<evidence type="ECO:0000259" key="18">
    <source>
        <dbReference type="PROSITE" id="PS50885"/>
    </source>
</evidence>
<dbReference type="EMBL" id="SNYJ01000010">
    <property type="protein sequence ID" value="TDQ38370.1"/>
    <property type="molecule type" value="Genomic_DNA"/>
</dbReference>
<dbReference type="Pfam" id="PF00989">
    <property type="entry name" value="PAS"/>
    <property type="match status" value="1"/>
</dbReference>
<evidence type="ECO:0000259" key="15">
    <source>
        <dbReference type="PROSITE" id="PS50109"/>
    </source>
</evidence>
<dbReference type="InterPro" id="IPR036890">
    <property type="entry name" value="HATPase_C_sf"/>
</dbReference>
<accession>A0A4R6TWW6</accession>
<dbReference type="InterPro" id="IPR003660">
    <property type="entry name" value="HAMP_dom"/>
</dbReference>
<dbReference type="InterPro" id="IPR003594">
    <property type="entry name" value="HATPase_dom"/>
</dbReference>
<dbReference type="CDD" id="cd06225">
    <property type="entry name" value="HAMP"/>
    <property type="match status" value="1"/>
</dbReference>
<keyword evidence="20" id="KW-1185">Reference proteome</keyword>
<feature type="transmembrane region" description="Helical" evidence="14">
    <location>
        <begin position="186"/>
        <end position="209"/>
    </location>
</feature>
<evidence type="ECO:0000256" key="5">
    <source>
        <dbReference type="ARBA" id="ARBA00022553"/>
    </source>
</evidence>
<keyword evidence="10" id="KW-0067">ATP-binding</keyword>
<dbReference type="InterPro" id="IPR003661">
    <property type="entry name" value="HisK_dim/P_dom"/>
</dbReference>
<proteinExistence type="predicted"/>
<dbReference type="PANTHER" id="PTHR45453:SF1">
    <property type="entry name" value="PHOSPHATE REGULON SENSOR PROTEIN PHOR"/>
    <property type="match status" value="1"/>
</dbReference>
<evidence type="ECO:0000256" key="9">
    <source>
        <dbReference type="ARBA" id="ARBA00022777"/>
    </source>
</evidence>
<dbReference type="SMART" id="SM00304">
    <property type="entry name" value="HAMP"/>
    <property type="match status" value="1"/>
</dbReference>
<evidence type="ECO:0000256" key="6">
    <source>
        <dbReference type="ARBA" id="ARBA00022679"/>
    </source>
</evidence>
<dbReference type="GO" id="GO:0005886">
    <property type="term" value="C:plasma membrane"/>
    <property type="evidence" value="ECO:0007669"/>
    <property type="project" value="UniProtKB-SubCell"/>
</dbReference>
<dbReference type="EC" id="2.7.13.3" evidence="3"/>
<reference evidence="19 20" key="1">
    <citation type="submission" date="2019-03" db="EMBL/GenBank/DDBJ databases">
        <title>Genomic Encyclopedia of Type Strains, Phase IV (KMG-IV): sequencing the most valuable type-strain genomes for metagenomic binning, comparative biology and taxonomic classification.</title>
        <authorList>
            <person name="Goeker M."/>
        </authorList>
    </citation>
    <scope>NUCLEOTIDE SEQUENCE [LARGE SCALE GENOMIC DNA]</scope>
    <source>
        <strain evidence="19 20">DSM 28697</strain>
    </source>
</reference>
<dbReference type="PRINTS" id="PR00344">
    <property type="entry name" value="BCTRLSENSOR"/>
</dbReference>
<dbReference type="SMART" id="SM00091">
    <property type="entry name" value="PAS"/>
    <property type="match status" value="1"/>
</dbReference>
<feature type="domain" description="PAS" evidence="16">
    <location>
        <begin position="264"/>
        <end position="308"/>
    </location>
</feature>
<keyword evidence="11 14" id="KW-1133">Transmembrane helix</keyword>
<dbReference type="NCBIfam" id="TIGR00229">
    <property type="entry name" value="sensory_box"/>
    <property type="match status" value="1"/>
</dbReference>
<keyword evidence="12" id="KW-0902">Two-component regulatory system</keyword>
<dbReference type="Pfam" id="PF00672">
    <property type="entry name" value="HAMP"/>
    <property type="match status" value="1"/>
</dbReference>
<feature type="domain" description="PAC" evidence="17">
    <location>
        <begin position="329"/>
        <end position="386"/>
    </location>
</feature>
<evidence type="ECO:0000256" key="4">
    <source>
        <dbReference type="ARBA" id="ARBA00022475"/>
    </source>
</evidence>
<keyword evidence="9 19" id="KW-0418">Kinase</keyword>
<evidence type="ECO:0000259" key="16">
    <source>
        <dbReference type="PROSITE" id="PS50112"/>
    </source>
</evidence>
<dbReference type="InterPro" id="IPR035965">
    <property type="entry name" value="PAS-like_dom_sf"/>
</dbReference>
<dbReference type="InterPro" id="IPR050351">
    <property type="entry name" value="BphY/WalK/GraS-like"/>
</dbReference>
<dbReference type="PANTHER" id="PTHR45453">
    <property type="entry name" value="PHOSPHATE REGULON SENSOR PROTEIN PHOR"/>
    <property type="match status" value="1"/>
</dbReference>
<dbReference type="Gene3D" id="3.30.450.20">
    <property type="entry name" value="PAS domain"/>
    <property type="match status" value="2"/>
</dbReference>
<dbReference type="Gene3D" id="1.10.287.130">
    <property type="match status" value="1"/>
</dbReference>
<dbReference type="InterPro" id="IPR036097">
    <property type="entry name" value="HisK_dim/P_sf"/>
</dbReference>
<dbReference type="Pfam" id="PF00512">
    <property type="entry name" value="HisKA"/>
    <property type="match status" value="1"/>
</dbReference>
<dbReference type="RefSeq" id="WP_133580944.1">
    <property type="nucleotide sequence ID" value="NZ_SNYJ01000010.1"/>
</dbReference>
<comment type="caution">
    <text evidence="19">The sequence shown here is derived from an EMBL/GenBank/DDBJ whole genome shotgun (WGS) entry which is preliminary data.</text>
</comment>
<evidence type="ECO:0000256" key="12">
    <source>
        <dbReference type="ARBA" id="ARBA00023012"/>
    </source>
</evidence>
<keyword evidence="5" id="KW-0597">Phosphoprotein</keyword>
<name>A0A4R6TWW6_9BACI</name>
<dbReference type="Gene3D" id="1.10.8.500">
    <property type="entry name" value="HAMP domain in histidine kinase"/>
    <property type="match status" value="1"/>
</dbReference>
<comment type="catalytic activity">
    <reaction evidence="1">
        <text>ATP + protein L-histidine = ADP + protein N-phospho-L-histidine.</text>
        <dbReference type="EC" id="2.7.13.3"/>
    </reaction>
</comment>
<dbReference type="Pfam" id="PF23846">
    <property type="entry name" value="Cache_WalK"/>
    <property type="match status" value="1"/>
</dbReference>
<sequence>MKTKERVSFFKSIHIKIILVYVLLLLVAIQVIGVYFVQELEEQLLTSFSTSTNERAHVIAYTIEEEMEKERSADDLPLETVIRDSLRDFLSDDIREIQVIDSRNRIVATTSPYDTSIVGKRTLNLLVKRTLVVGVSQEKWMIDPKTNDRVRVVVVPITSGEETIGAIYVSANVEQVYDQLRIINEILIKGVVIALLLTIVLGVFLARTITRPVADMRKQALVLAKGDFSRNVKVYGDDEIGQLATSFNGMTRKLEEAQATTDSERRKLSSVLTHMTDGVIATDRYGQVILMNEPAEELLGVSSDELLGAPMIEVLRLEEEGVTWEGLFRDMDSMLLDYSDALPEGEQLIVKASFSVIQKESGLPNGLITVLHDVTEQEQIERERREFVANVSHELRTPLTTMKSYIEALTDGAWKDETIAPKFLNVTQNETERMIRLVNDLLQLSKMDSREEQLHFVNIDVVEFFGGIIDRFEMSKGNEFHLERSFPNEPLFVALDQDKITQVIDNIISNAVKYSPEGGTITHSLRKQGNVIRITIRDEGVGISRDKVDKIFDRFYRADKARTRKLGGTGLGLAIAREMVQAHGGRIWAESALNKGTTVHFTLPIHQRLGQEVDDL</sequence>
<dbReference type="GO" id="GO:0016036">
    <property type="term" value="P:cellular response to phosphate starvation"/>
    <property type="evidence" value="ECO:0007669"/>
    <property type="project" value="TreeGrafter"/>
</dbReference>
<dbReference type="Proteomes" id="UP000295632">
    <property type="component" value="Unassembled WGS sequence"/>
</dbReference>
<dbReference type="NCBIfam" id="NF033092">
    <property type="entry name" value="HK_WalK"/>
    <property type="match status" value="1"/>
</dbReference>
<dbReference type="CDD" id="cd00130">
    <property type="entry name" value="PAS"/>
    <property type="match status" value="1"/>
</dbReference>
<dbReference type="InterPro" id="IPR013767">
    <property type="entry name" value="PAS_fold"/>
</dbReference>
<dbReference type="GO" id="GO:0005524">
    <property type="term" value="F:ATP binding"/>
    <property type="evidence" value="ECO:0007669"/>
    <property type="project" value="UniProtKB-KW"/>
</dbReference>
<dbReference type="InterPro" id="IPR005467">
    <property type="entry name" value="His_kinase_dom"/>
</dbReference>
<dbReference type="SUPFAM" id="SSF55785">
    <property type="entry name" value="PYP-like sensor domain (PAS domain)"/>
    <property type="match status" value="1"/>
</dbReference>
<dbReference type="GO" id="GO:0004721">
    <property type="term" value="F:phosphoprotein phosphatase activity"/>
    <property type="evidence" value="ECO:0007669"/>
    <property type="project" value="TreeGrafter"/>
</dbReference>
<dbReference type="SUPFAM" id="SSF158472">
    <property type="entry name" value="HAMP domain-like"/>
    <property type="match status" value="1"/>
</dbReference>
<dbReference type="SMART" id="SM00387">
    <property type="entry name" value="HATPase_c"/>
    <property type="match status" value="1"/>
</dbReference>
<evidence type="ECO:0000256" key="3">
    <source>
        <dbReference type="ARBA" id="ARBA00012438"/>
    </source>
</evidence>
<evidence type="ECO:0000256" key="10">
    <source>
        <dbReference type="ARBA" id="ARBA00022840"/>
    </source>
</evidence>